<evidence type="ECO:0000313" key="2">
    <source>
        <dbReference type="EMBL" id="QDU47488.1"/>
    </source>
</evidence>
<sequence length="651" mass="71564" precursor="true">MHRKCSLLIFAWFASLLLAHVPQQGVADDTPSAAATDTEAGAAQAAPATDAAEVAEPVEVAKPAETEKPAESPYLAEGAILAVRGSSLVLTSDESAALKKGATFEVYVELPQGLGTAIIAEGKIASNDEGLLIGKITSKDKTAKLSTEMKVRFRKSEAKDEAPVKADPQTPPMKKTVTAKKITTPELPATKGFQAAVDRYKRAVLLVKDSKNKSHGTAFVISKKHRLLATNAHVADIAETVVLNETRTEYKVTRRWFHPDTLRTMREDNQTVMKSQDPKVGSVDPRGTDLAILQLEKIGPDLPAEVVLADPEQAKSIVGAEIGMYGYPAYNTQAASGQFAQATFVTGTVSRLEKLNGHPEDQRVENRRRVVYSGPNYPGFSGSPIFLDNGRVVVVNHAVTNLKDGTKVAYGIRVDALWDMLGHFQLADKINNSPAEMPEPIFIENQNPQVAKLQTAIDLMNQARAHHKQGEFSECFDAMSKAEETAPWYWEIYLTRAKMVDDYVTRVKLTREDQAACYEASLSYYSKANELHLKSFNIRALPILLDFARQSINVARFRENTEVLKQAITVLEDKDVVKVAFEGKNAAYFLALRATVKKDLGTMNKDIKWFEGALADIDEAIRRQPGHEEYVKERSSIIRKAQLAGVVNSGN</sequence>
<name>A0A517ZYE0_9PLAN</name>
<dbReference type="Gene3D" id="1.25.40.10">
    <property type="entry name" value="Tetratricopeptide repeat domain"/>
    <property type="match status" value="1"/>
</dbReference>
<dbReference type="RefSeq" id="WP_197534538.1">
    <property type="nucleotide sequence ID" value="NZ_CP036276.1"/>
</dbReference>
<feature type="chain" id="PRO_5022163615" evidence="1">
    <location>
        <begin position="28"/>
        <end position="651"/>
    </location>
</feature>
<dbReference type="KEGG" id="sdyn:Mal52_60200"/>
<dbReference type="InterPro" id="IPR043504">
    <property type="entry name" value="Peptidase_S1_PA_chymotrypsin"/>
</dbReference>
<feature type="signal peptide" evidence="1">
    <location>
        <begin position="1"/>
        <end position="27"/>
    </location>
</feature>
<dbReference type="InterPro" id="IPR011990">
    <property type="entry name" value="TPR-like_helical_dom_sf"/>
</dbReference>
<accession>A0A517ZYE0</accession>
<dbReference type="Proteomes" id="UP000319383">
    <property type="component" value="Chromosome"/>
</dbReference>
<dbReference type="Gene3D" id="2.40.10.10">
    <property type="entry name" value="Trypsin-like serine proteases"/>
    <property type="match status" value="2"/>
</dbReference>
<dbReference type="PANTHER" id="PTHR43019:SF23">
    <property type="entry name" value="PROTEASE DO-LIKE 5, CHLOROPLASTIC"/>
    <property type="match status" value="1"/>
</dbReference>
<organism evidence="2 3">
    <name type="scientific">Symmachiella dynata</name>
    <dbReference type="NCBI Taxonomy" id="2527995"/>
    <lineage>
        <taxon>Bacteria</taxon>
        <taxon>Pseudomonadati</taxon>
        <taxon>Planctomycetota</taxon>
        <taxon>Planctomycetia</taxon>
        <taxon>Planctomycetales</taxon>
        <taxon>Planctomycetaceae</taxon>
        <taxon>Symmachiella</taxon>
    </lineage>
</organism>
<dbReference type="PANTHER" id="PTHR43019">
    <property type="entry name" value="SERINE ENDOPROTEASE DEGS"/>
    <property type="match status" value="1"/>
</dbReference>
<dbReference type="InterPro" id="IPR009003">
    <property type="entry name" value="Peptidase_S1_PA"/>
</dbReference>
<dbReference type="SUPFAM" id="SSF48452">
    <property type="entry name" value="TPR-like"/>
    <property type="match status" value="1"/>
</dbReference>
<keyword evidence="3" id="KW-1185">Reference proteome</keyword>
<dbReference type="EMBL" id="CP036276">
    <property type="protein sequence ID" value="QDU47488.1"/>
    <property type="molecule type" value="Genomic_DNA"/>
</dbReference>
<evidence type="ECO:0000313" key="3">
    <source>
        <dbReference type="Proteomes" id="UP000319383"/>
    </source>
</evidence>
<gene>
    <name evidence="2" type="ORF">Mal52_60200</name>
</gene>
<dbReference type="SUPFAM" id="SSF50494">
    <property type="entry name" value="Trypsin-like serine proteases"/>
    <property type="match status" value="1"/>
</dbReference>
<dbReference type="AlphaFoldDB" id="A0A517ZYE0"/>
<protein>
    <submittedName>
        <fullName evidence="2">Uncharacterized protein</fullName>
    </submittedName>
</protein>
<reference evidence="2 3" key="1">
    <citation type="submission" date="2019-02" db="EMBL/GenBank/DDBJ databases">
        <title>Deep-cultivation of Planctomycetes and their phenomic and genomic characterization uncovers novel biology.</title>
        <authorList>
            <person name="Wiegand S."/>
            <person name="Jogler M."/>
            <person name="Boedeker C."/>
            <person name="Pinto D."/>
            <person name="Vollmers J."/>
            <person name="Rivas-Marin E."/>
            <person name="Kohn T."/>
            <person name="Peeters S.H."/>
            <person name="Heuer A."/>
            <person name="Rast P."/>
            <person name="Oberbeckmann S."/>
            <person name="Bunk B."/>
            <person name="Jeske O."/>
            <person name="Meyerdierks A."/>
            <person name="Storesund J.E."/>
            <person name="Kallscheuer N."/>
            <person name="Luecker S."/>
            <person name="Lage O.M."/>
            <person name="Pohl T."/>
            <person name="Merkel B.J."/>
            <person name="Hornburger P."/>
            <person name="Mueller R.-W."/>
            <person name="Bruemmer F."/>
            <person name="Labrenz M."/>
            <person name="Spormann A.M."/>
            <person name="Op den Camp H."/>
            <person name="Overmann J."/>
            <person name="Amann R."/>
            <person name="Jetten M.S.M."/>
            <person name="Mascher T."/>
            <person name="Medema M.H."/>
            <person name="Devos D.P."/>
            <person name="Kaster A.-K."/>
            <person name="Ovreas L."/>
            <person name="Rohde M."/>
            <person name="Galperin M.Y."/>
            <person name="Jogler C."/>
        </authorList>
    </citation>
    <scope>NUCLEOTIDE SEQUENCE [LARGE SCALE GENOMIC DNA]</scope>
    <source>
        <strain evidence="2 3">Mal52</strain>
    </source>
</reference>
<dbReference type="Pfam" id="PF13365">
    <property type="entry name" value="Trypsin_2"/>
    <property type="match status" value="1"/>
</dbReference>
<keyword evidence="1" id="KW-0732">Signal</keyword>
<evidence type="ECO:0000256" key="1">
    <source>
        <dbReference type="SAM" id="SignalP"/>
    </source>
</evidence>
<proteinExistence type="predicted"/>